<dbReference type="InterPro" id="IPR011051">
    <property type="entry name" value="RmlC_Cupin_sf"/>
</dbReference>
<reference evidence="2 3" key="1">
    <citation type="submission" date="2024-11" db="EMBL/GenBank/DDBJ databases">
        <title>The Natural Products Discovery Center: Release of the First 8490 Sequenced Strains for Exploring Actinobacteria Biosynthetic Diversity.</title>
        <authorList>
            <person name="Kalkreuter E."/>
            <person name="Kautsar S.A."/>
            <person name="Yang D."/>
            <person name="Bader C.D."/>
            <person name="Teijaro C.N."/>
            <person name="Fluegel L."/>
            <person name="Davis C.M."/>
            <person name="Simpson J.R."/>
            <person name="Lauterbach L."/>
            <person name="Steele A.D."/>
            <person name="Gui C."/>
            <person name="Meng S."/>
            <person name="Li G."/>
            <person name="Viehrig K."/>
            <person name="Ye F."/>
            <person name="Su P."/>
            <person name="Kiefer A.F."/>
            <person name="Nichols A."/>
            <person name="Cepeda A.J."/>
            <person name="Yan W."/>
            <person name="Fan B."/>
            <person name="Jiang Y."/>
            <person name="Adhikari A."/>
            <person name="Zheng C.-J."/>
            <person name="Schuster L."/>
            <person name="Cowan T.M."/>
            <person name="Smanski M.J."/>
            <person name="Chevrette M.G."/>
            <person name="De Carvalho L.P.S."/>
            <person name="Shen B."/>
        </authorList>
    </citation>
    <scope>NUCLEOTIDE SEQUENCE [LARGE SCALE GENOMIC DNA]</scope>
    <source>
        <strain evidence="2 3">NPDC077433</strain>
    </source>
</reference>
<dbReference type="InterPro" id="IPR014710">
    <property type="entry name" value="RmlC-like_jellyroll"/>
</dbReference>
<feature type="domain" description="ChrR-like cupin" evidence="1">
    <location>
        <begin position="24"/>
        <end position="108"/>
    </location>
</feature>
<dbReference type="Proteomes" id="UP001620234">
    <property type="component" value="Unassembled WGS sequence"/>
</dbReference>
<accession>A0ABW8L7V0</accession>
<comment type="caution">
    <text evidence="2">The sequence shown here is derived from an EMBL/GenBank/DDBJ whole genome shotgun (WGS) entry which is preliminary data.</text>
</comment>
<dbReference type="EMBL" id="JBJDPD010000001">
    <property type="protein sequence ID" value="MFK4000033.1"/>
    <property type="molecule type" value="Genomic_DNA"/>
</dbReference>
<sequence>MSIGTPQDYLLTLNMKKEGEIKNALPGVHITPFYLNSETGVWVIYARFEPNTQLPEHFHTGIVHFYTTAGSWMYLEYPDDVQTAGSYLFEPAGSTHTLRSDEGAEGFIMVEGANVNFNEDGSLMFIMDAGWIEQMLHTVAKETGQKMPRYIKPNANNDFSDKATNNPTV</sequence>
<dbReference type="CDD" id="cd20302">
    <property type="entry name" value="cupin_DAD"/>
    <property type="match status" value="1"/>
</dbReference>
<gene>
    <name evidence="2" type="ORF">ACI2I3_01615</name>
</gene>
<dbReference type="InterPro" id="IPR025979">
    <property type="entry name" value="ChrR-like_cupin_dom"/>
</dbReference>
<dbReference type="GO" id="GO:0051213">
    <property type="term" value="F:dioxygenase activity"/>
    <property type="evidence" value="ECO:0007669"/>
    <property type="project" value="UniProtKB-KW"/>
</dbReference>
<name>A0ABW8L7V0_9GAMM</name>
<dbReference type="Gene3D" id="2.60.120.10">
    <property type="entry name" value="Jelly Rolls"/>
    <property type="match status" value="1"/>
</dbReference>
<dbReference type="RefSeq" id="WP_194618425.1">
    <property type="nucleotide sequence ID" value="NZ_JBJDPD010000001.1"/>
</dbReference>
<keyword evidence="2" id="KW-0560">Oxidoreductase</keyword>
<dbReference type="Pfam" id="PF12973">
    <property type="entry name" value="Cupin_7"/>
    <property type="match status" value="1"/>
</dbReference>
<organism evidence="2 3">
    <name type="scientific">Psychrobacter namhaensis</name>
    <dbReference type="NCBI Taxonomy" id="292734"/>
    <lineage>
        <taxon>Bacteria</taxon>
        <taxon>Pseudomonadati</taxon>
        <taxon>Pseudomonadota</taxon>
        <taxon>Gammaproteobacteria</taxon>
        <taxon>Moraxellales</taxon>
        <taxon>Moraxellaceae</taxon>
        <taxon>Psychrobacter</taxon>
    </lineage>
</organism>
<protein>
    <submittedName>
        <fullName evidence="2">2,4'-dihydroxyacetophenone dioxygenase family protein</fullName>
    </submittedName>
</protein>
<keyword evidence="2" id="KW-0223">Dioxygenase</keyword>
<dbReference type="SUPFAM" id="SSF51182">
    <property type="entry name" value="RmlC-like cupins"/>
    <property type="match status" value="1"/>
</dbReference>
<keyword evidence="3" id="KW-1185">Reference proteome</keyword>
<evidence type="ECO:0000313" key="2">
    <source>
        <dbReference type="EMBL" id="MFK4000033.1"/>
    </source>
</evidence>
<proteinExistence type="predicted"/>
<evidence type="ECO:0000313" key="3">
    <source>
        <dbReference type="Proteomes" id="UP001620234"/>
    </source>
</evidence>
<evidence type="ECO:0000259" key="1">
    <source>
        <dbReference type="Pfam" id="PF12973"/>
    </source>
</evidence>